<feature type="compositionally biased region" description="Low complexity" evidence="1">
    <location>
        <begin position="90"/>
        <end position="118"/>
    </location>
</feature>
<accession>A0AAV4J3R2</accession>
<evidence type="ECO:0000313" key="2">
    <source>
        <dbReference type="EMBL" id="GFS16599.1"/>
    </source>
</evidence>
<evidence type="ECO:0008006" key="4">
    <source>
        <dbReference type="Google" id="ProtNLM"/>
    </source>
</evidence>
<evidence type="ECO:0000256" key="1">
    <source>
        <dbReference type="SAM" id="MobiDB-lite"/>
    </source>
</evidence>
<reference evidence="2 3" key="1">
    <citation type="journal article" date="2021" name="Elife">
        <title>Chloroplast acquisition without the gene transfer in kleptoplastic sea slugs, Plakobranchus ocellatus.</title>
        <authorList>
            <person name="Maeda T."/>
            <person name="Takahashi S."/>
            <person name="Yoshida T."/>
            <person name="Shimamura S."/>
            <person name="Takaki Y."/>
            <person name="Nagai Y."/>
            <person name="Toyoda A."/>
            <person name="Suzuki Y."/>
            <person name="Arimoto A."/>
            <person name="Ishii H."/>
            <person name="Satoh N."/>
            <person name="Nishiyama T."/>
            <person name="Hasebe M."/>
            <person name="Maruyama T."/>
            <person name="Minagawa J."/>
            <person name="Obokata J."/>
            <person name="Shigenobu S."/>
        </authorList>
    </citation>
    <scope>NUCLEOTIDE SEQUENCE [LARGE SCALE GENOMIC DNA]</scope>
</reference>
<organism evidence="2 3">
    <name type="scientific">Elysia marginata</name>
    <dbReference type="NCBI Taxonomy" id="1093978"/>
    <lineage>
        <taxon>Eukaryota</taxon>
        <taxon>Metazoa</taxon>
        <taxon>Spiralia</taxon>
        <taxon>Lophotrochozoa</taxon>
        <taxon>Mollusca</taxon>
        <taxon>Gastropoda</taxon>
        <taxon>Heterobranchia</taxon>
        <taxon>Euthyneura</taxon>
        <taxon>Panpulmonata</taxon>
        <taxon>Sacoglossa</taxon>
        <taxon>Placobranchoidea</taxon>
        <taxon>Plakobranchidae</taxon>
        <taxon>Elysia</taxon>
    </lineage>
</organism>
<comment type="caution">
    <text evidence="2">The sequence shown here is derived from an EMBL/GenBank/DDBJ whole genome shotgun (WGS) entry which is preliminary data.</text>
</comment>
<evidence type="ECO:0000313" key="3">
    <source>
        <dbReference type="Proteomes" id="UP000762676"/>
    </source>
</evidence>
<keyword evidence="3" id="KW-1185">Reference proteome</keyword>
<feature type="compositionally biased region" description="Low complexity" evidence="1">
    <location>
        <begin position="47"/>
        <end position="59"/>
    </location>
</feature>
<name>A0AAV4J3R2_9GAST</name>
<protein>
    <recommendedName>
        <fullName evidence="4">BHLH domain-containing protein</fullName>
    </recommendedName>
</protein>
<dbReference type="AlphaFoldDB" id="A0AAV4J3R2"/>
<sequence length="170" mass="19233">MYDNCILSKNSANIRHNGNIQTSSAAAISHPEYRQCSSLQSYRSVSRSSCTSTSPRQSQNHTWMPNNSHHHHHQQQHQQQHSNYQFRHGNTSNSPPASNPTPSTTGSGSRSSQGKGSNHQQHHHHSPTSFVLHKLSSFSKRKSESDRRKVAERELDNLNSKIVSLFVLFR</sequence>
<gene>
    <name evidence="2" type="ORF">ElyMa_001476200</name>
</gene>
<dbReference type="EMBL" id="BMAT01002918">
    <property type="protein sequence ID" value="GFS16599.1"/>
    <property type="molecule type" value="Genomic_DNA"/>
</dbReference>
<feature type="region of interest" description="Disordered" evidence="1">
    <location>
        <begin position="47"/>
        <end position="149"/>
    </location>
</feature>
<proteinExistence type="predicted"/>
<dbReference type="Proteomes" id="UP000762676">
    <property type="component" value="Unassembled WGS sequence"/>
</dbReference>